<feature type="domain" description="Diphosphomevalonate decarboxylase-like N-terminal" evidence="1">
    <location>
        <begin position="44"/>
        <end position="203"/>
    </location>
</feature>
<proteinExistence type="predicted"/>
<sequence length="398" mass="45118">MLNELLKKDVEEIALYLNKNKISLPSLPNNLNAIKNEGEAFTLAYPIQGMLKYHGLANKDHRTANFPSISLNNDAFFTITYLKFSKKYQKDRFMLNGIEIESKDQKFIRVSHQLNYIRKYSKINTKAIIISRNIIKRNSKTVLGKGIGTSASAGASIAHAAISILYDNEVKFTNNLSLRCLFSRYLAGSAIRSCVGGIGLWMSHPNMDPKVSFGIRLDTKEIQTFINDIDLITISIQSKIQTDKAHEIAPLSPFYNSWMKSRKKDILDFYNDLINENFEKLGEMSEFDTLKLHAITMTGSPDKNLILWTPETISIMHLTRKLRKQGISVFFSIDTGPSVVLLTRTKFTKRILEDLVNLNDKFDINIGKIGGPSKLLEKTSPEAKFLMDDLINLNLNVK</sequence>
<dbReference type="SUPFAM" id="SSF55060">
    <property type="entry name" value="GHMP Kinase, C-terminal domain"/>
    <property type="match status" value="1"/>
</dbReference>
<dbReference type="AlphaFoldDB" id="A0A5B9D812"/>
<dbReference type="PANTHER" id="PTHR10977:SF3">
    <property type="entry name" value="DIPHOSPHOMEVALONATE DECARBOXYLASE"/>
    <property type="match status" value="1"/>
</dbReference>
<organism evidence="2 3">
    <name type="scientific">Promethearchaeum syntrophicum</name>
    <dbReference type="NCBI Taxonomy" id="2594042"/>
    <lineage>
        <taxon>Archaea</taxon>
        <taxon>Promethearchaeati</taxon>
        <taxon>Promethearchaeota</taxon>
        <taxon>Promethearchaeia</taxon>
        <taxon>Promethearchaeales</taxon>
        <taxon>Promethearchaeaceae</taxon>
        <taxon>Promethearchaeum</taxon>
    </lineage>
</organism>
<reference evidence="2 3" key="2">
    <citation type="journal article" date="2024" name="Int. J. Syst. Evol. Microbiol.">
        <title>Promethearchaeum syntrophicum gen. nov., sp. nov., an anaerobic, obligately syntrophic archaeon, the first isolate of the lineage 'Asgard' archaea, and proposal of the new archaeal phylum Promethearchaeota phyl. nov. and kingdom Promethearchaeati regn. nov.</title>
        <authorList>
            <person name="Imachi H."/>
            <person name="Nobu M.K."/>
            <person name="Kato S."/>
            <person name="Takaki Y."/>
            <person name="Miyazaki M."/>
            <person name="Miyata M."/>
            <person name="Ogawara M."/>
            <person name="Saito Y."/>
            <person name="Sakai S."/>
            <person name="Tahara Y.O."/>
            <person name="Takano Y."/>
            <person name="Tasumi E."/>
            <person name="Uematsu K."/>
            <person name="Yoshimura T."/>
            <person name="Itoh T."/>
            <person name="Ohkuma M."/>
            <person name="Takai K."/>
        </authorList>
    </citation>
    <scope>NUCLEOTIDE SEQUENCE [LARGE SCALE GENOMIC DNA]</scope>
    <source>
        <strain evidence="2 3">MK-D1</strain>
    </source>
</reference>
<dbReference type="Gene3D" id="3.30.230.10">
    <property type="match status" value="1"/>
</dbReference>
<dbReference type="Proteomes" id="UP000321408">
    <property type="component" value="Chromosome"/>
</dbReference>
<dbReference type="Pfam" id="PF22700">
    <property type="entry name" value="MVD-like_N"/>
    <property type="match status" value="1"/>
</dbReference>
<dbReference type="InterPro" id="IPR014721">
    <property type="entry name" value="Ribsml_uS5_D2-typ_fold_subgr"/>
</dbReference>
<evidence type="ECO:0000313" key="2">
    <source>
        <dbReference type="EMBL" id="QEE15388.1"/>
    </source>
</evidence>
<dbReference type="Gene3D" id="3.30.70.890">
    <property type="entry name" value="GHMP kinase, C-terminal domain"/>
    <property type="match status" value="1"/>
</dbReference>
<dbReference type="OrthoDB" id="275333at2157"/>
<reference evidence="2 3" key="1">
    <citation type="journal article" date="2020" name="Nature">
        <title>Isolation of an archaeon at the prokaryote-eukaryote interface.</title>
        <authorList>
            <person name="Imachi H."/>
            <person name="Nobu M.K."/>
            <person name="Nakahara N."/>
            <person name="Morono Y."/>
            <person name="Ogawara M."/>
            <person name="Takaki Y."/>
            <person name="Takano Y."/>
            <person name="Uematsu K."/>
            <person name="Ikuta T."/>
            <person name="Ito M."/>
            <person name="Matsui Y."/>
            <person name="Miyazaki M."/>
            <person name="Murata K."/>
            <person name="Saito Y."/>
            <person name="Sakai S."/>
            <person name="Song C."/>
            <person name="Tasumi E."/>
            <person name="Yamanaka Y."/>
            <person name="Yamaguchi T."/>
            <person name="Kamagata Y."/>
            <person name="Tamaki H."/>
            <person name="Takai K."/>
        </authorList>
    </citation>
    <scope>NUCLEOTIDE SEQUENCE [LARGE SCALE GENOMIC DNA]</scope>
    <source>
        <strain evidence="2 3">MK-D1</strain>
    </source>
</reference>
<dbReference type="PANTHER" id="PTHR10977">
    <property type="entry name" value="DIPHOSPHOMEVALONATE DECARBOXYLASE"/>
    <property type="match status" value="1"/>
</dbReference>
<evidence type="ECO:0000259" key="1">
    <source>
        <dbReference type="Pfam" id="PF22700"/>
    </source>
</evidence>
<dbReference type="InterPro" id="IPR020568">
    <property type="entry name" value="Ribosomal_Su5_D2-typ_SF"/>
</dbReference>
<dbReference type="GeneID" id="41329208"/>
<dbReference type="KEGG" id="psyt:DSAG12_01213"/>
<dbReference type="RefSeq" id="WP_147662299.1">
    <property type="nucleotide sequence ID" value="NZ_CP042905.2"/>
</dbReference>
<evidence type="ECO:0000313" key="3">
    <source>
        <dbReference type="Proteomes" id="UP000321408"/>
    </source>
</evidence>
<dbReference type="InterPro" id="IPR036554">
    <property type="entry name" value="GHMP_kinase_C_sf"/>
</dbReference>
<accession>A0A5B9D812</accession>
<dbReference type="InterPro" id="IPR053859">
    <property type="entry name" value="MVD-like_N"/>
</dbReference>
<dbReference type="SUPFAM" id="SSF54211">
    <property type="entry name" value="Ribosomal protein S5 domain 2-like"/>
    <property type="match status" value="1"/>
</dbReference>
<protein>
    <submittedName>
        <fullName evidence="2">Diphosphomevalonate/mevalonate 3,5-bisphosphate decarboxylase family protein</fullName>
    </submittedName>
</protein>
<name>A0A5B9D812_9ARCH</name>
<keyword evidence="3" id="KW-1185">Reference proteome</keyword>
<gene>
    <name evidence="2" type="ORF">DSAG12_01213</name>
</gene>
<dbReference type="EMBL" id="CP042905">
    <property type="protein sequence ID" value="QEE15388.1"/>
    <property type="molecule type" value="Genomic_DNA"/>
</dbReference>